<dbReference type="InterPro" id="IPR001345">
    <property type="entry name" value="PG/BPGM_mutase_AS"/>
</dbReference>
<comment type="caution">
    <text evidence="5">The sequence shown here is derived from an EMBL/GenBank/DDBJ whole genome shotgun (WGS) entry which is preliminary data.</text>
</comment>
<feature type="binding site" evidence="3">
    <location>
        <begin position="235"/>
        <end position="242"/>
    </location>
    <ligand>
        <name>substrate</name>
    </ligand>
</feature>
<dbReference type="SUPFAM" id="SSF48403">
    <property type="entry name" value="Ankyrin repeat"/>
    <property type="match status" value="1"/>
</dbReference>
<dbReference type="AlphaFoldDB" id="A0A814TJ58"/>
<dbReference type="InterPro" id="IPR029033">
    <property type="entry name" value="His_PPase_superfam"/>
</dbReference>
<dbReference type="PANTHER" id="PTHR24171">
    <property type="entry name" value="ANKYRIN REPEAT DOMAIN-CONTAINING PROTEIN 39-RELATED"/>
    <property type="match status" value="1"/>
</dbReference>
<name>A0A814TJ58_ADIRI</name>
<dbReference type="InterPro" id="IPR002110">
    <property type="entry name" value="Ankyrin_rpt"/>
</dbReference>
<dbReference type="PROSITE" id="PS50088">
    <property type="entry name" value="ANK_REPEAT"/>
    <property type="match status" value="2"/>
</dbReference>
<dbReference type="Proteomes" id="UP000663852">
    <property type="component" value="Unassembled WGS sequence"/>
</dbReference>
<dbReference type="Gene3D" id="1.25.40.20">
    <property type="entry name" value="Ankyrin repeat-containing domain"/>
    <property type="match status" value="1"/>
</dbReference>
<evidence type="ECO:0000256" key="1">
    <source>
        <dbReference type="ARBA" id="ARBA00022737"/>
    </source>
</evidence>
<dbReference type="SMART" id="SM00248">
    <property type="entry name" value="ANK"/>
    <property type="match status" value="3"/>
</dbReference>
<keyword evidence="2 4" id="KW-0040">ANK repeat</keyword>
<feature type="repeat" description="ANK" evidence="4">
    <location>
        <begin position="99"/>
        <end position="131"/>
    </location>
</feature>
<evidence type="ECO:0000313" key="6">
    <source>
        <dbReference type="Proteomes" id="UP000663852"/>
    </source>
</evidence>
<feature type="repeat" description="ANK" evidence="4">
    <location>
        <begin position="66"/>
        <end position="98"/>
    </location>
</feature>
<dbReference type="Pfam" id="PF12796">
    <property type="entry name" value="Ank_2"/>
    <property type="match status" value="1"/>
</dbReference>
<dbReference type="InterPro" id="IPR013078">
    <property type="entry name" value="His_Pase_superF_clade-1"/>
</dbReference>
<dbReference type="SMART" id="SM00855">
    <property type="entry name" value="PGAM"/>
    <property type="match status" value="1"/>
</dbReference>
<dbReference type="EMBL" id="CAJNOJ010000125">
    <property type="protein sequence ID" value="CAF1161543.1"/>
    <property type="molecule type" value="Genomic_DNA"/>
</dbReference>
<dbReference type="CDD" id="cd07067">
    <property type="entry name" value="HP_PGM_like"/>
    <property type="match status" value="1"/>
</dbReference>
<gene>
    <name evidence="5" type="ORF">EDS130_LOCUS23170</name>
</gene>
<organism evidence="5 6">
    <name type="scientific">Adineta ricciae</name>
    <name type="common">Rotifer</name>
    <dbReference type="NCBI Taxonomy" id="249248"/>
    <lineage>
        <taxon>Eukaryota</taxon>
        <taxon>Metazoa</taxon>
        <taxon>Spiralia</taxon>
        <taxon>Gnathifera</taxon>
        <taxon>Rotifera</taxon>
        <taxon>Eurotatoria</taxon>
        <taxon>Bdelloidea</taxon>
        <taxon>Adinetida</taxon>
        <taxon>Adinetidae</taxon>
        <taxon>Adineta</taxon>
    </lineage>
</organism>
<dbReference type="OrthoDB" id="496981at2759"/>
<feature type="binding site" evidence="3">
    <location>
        <position position="286"/>
    </location>
    <ligand>
        <name>substrate</name>
    </ligand>
</feature>
<sequence length="410" mass="45586">MSSSHCLGKARDSRRERVSIRRATVSNIVNGSRETHSLFDAVNAQDYDRVLDLLQTGADPRIADKYGRTSLHIASTKLDAAIAKGLIDHGADVNVEDSLGNTPLHLACISGRVAIVGVLLRAGATLSATKSRAMPLTLTLSRLQSMMNEKRTISSPDMKTEILELIRLLKNRASSSHNNNNDAISDLCSQLENLNSSSSNDSTLDPSLFSNLTISIYKNTTNGQQTSSKTLFLIRHGQSLANRDYDESAAYRDAGLTDQGIAQARALQKQLAALQIDLAVVSPLTRALQTCQNALPPSYTGPILVLPEIAEICSSHYSCGQKRSVVQPKFPVSFDWTNVPEDEIWWWQYDKKRCSESNDYQSARMEKFRRFIQERPEQRIAVFSHGDYLWELLEGKCPYPANCQVTTYKM</sequence>
<accession>A0A814TJ58</accession>
<evidence type="ECO:0000256" key="2">
    <source>
        <dbReference type="ARBA" id="ARBA00023043"/>
    </source>
</evidence>
<dbReference type="PROSITE" id="PS00175">
    <property type="entry name" value="PG_MUTASE"/>
    <property type="match status" value="1"/>
</dbReference>
<dbReference type="GO" id="GO:0003824">
    <property type="term" value="F:catalytic activity"/>
    <property type="evidence" value="ECO:0007669"/>
    <property type="project" value="InterPro"/>
</dbReference>
<keyword evidence="1" id="KW-0677">Repeat</keyword>
<protein>
    <submittedName>
        <fullName evidence="5">Uncharacterized protein</fullName>
    </submittedName>
</protein>
<dbReference type="Pfam" id="PF00300">
    <property type="entry name" value="His_Phos_1"/>
    <property type="match status" value="1"/>
</dbReference>
<dbReference type="PROSITE" id="PS50297">
    <property type="entry name" value="ANK_REP_REGION"/>
    <property type="match status" value="2"/>
</dbReference>
<evidence type="ECO:0000256" key="4">
    <source>
        <dbReference type="PROSITE-ProRule" id="PRU00023"/>
    </source>
</evidence>
<evidence type="ECO:0000313" key="5">
    <source>
        <dbReference type="EMBL" id="CAF1161543.1"/>
    </source>
</evidence>
<proteinExistence type="predicted"/>
<evidence type="ECO:0000256" key="3">
    <source>
        <dbReference type="PIRSR" id="PIRSR613078-2"/>
    </source>
</evidence>
<dbReference type="Gene3D" id="3.40.50.1240">
    <property type="entry name" value="Phosphoglycerate mutase-like"/>
    <property type="match status" value="1"/>
</dbReference>
<dbReference type="InterPro" id="IPR036770">
    <property type="entry name" value="Ankyrin_rpt-contain_sf"/>
</dbReference>
<dbReference type="SUPFAM" id="SSF53254">
    <property type="entry name" value="Phosphoglycerate mutase-like"/>
    <property type="match status" value="1"/>
</dbReference>
<reference evidence="5" key="1">
    <citation type="submission" date="2021-02" db="EMBL/GenBank/DDBJ databases">
        <authorList>
            <person name="Nowell W R."/>
        </authorList>
    </citation>
    <scope>NUCLEOTIDE SEQUENCE</scope>
</reference>